<accession>A0AAD7MFI0</accession>
<proteinExistence type="predicted"/>
<dbReference type="EMBL" id="JARJLG010000369">
    <property type="protein sequence ID" value="KAJ7714473.1"/>
    <property type="molecule type" value="Genomic_DNA"/>
</dbReference>
<dbReference type="AlphaFoldDB" id="A0AAD7MFI0"/>
<dbReference type="InterPro" id="IPR036028">
    <property type="entry name" value="SH3-like_dom_sf"/>
</dbReference>
<feature type="domain" description="SH3" evidence="4">
    <location>
        <begin position="313"/>
        <end position="371"/>
    </location>
</feature>
<dbReference type="Pfam" id="PF07653">
    <property type="entry name" value="SH3_2"/>
    <property type="match status" value="1"/>
</dbReference>
<evidence type="ECO:0000313" key="6">
    <source>
        <dbReference type="Proteomes" id="UP001215280"/>
    </source>
</evidence>
<dbReference type="PROSITE" id="PS50002">
    <property type="entry name" value="SH3"/>
    <property type="match status" value="1"/>
</dbReference>
<evidence type="ECO:0000256" key="3">
    <source>
        <dbReference type="SAM" id="MobiDB-lite"/>
    </source>
</evidence>
<dbReference type="InterPro" id="IPR001452">
    <property type="entry name" value="SH3_domain"/>
</dbReference>
<feature type="compositionally biased region" description="Low complexity" evidence="3">
    <location>
        <begin position="19"/>
        <end position="48"/>
    </location>
</feature>
<evidence type="ECO:0000313" key="5">
    <source>
        <dbReference type="EMBL" id="KAJ7714473.1"/>
    </source>
</evidence>
<keyword evidence="6" id="KW-1185">Reference proteome</keyword>
<evidence type="ECO:0000256" key="1">
    <source>
        <dbReference type="ARBA" id="ARBA00022443"/>
    </source>
</evidence>
<dbReference type="SUPFAM" id="SSF50044">
    <property type="entry name" value="SH3-domain"/>
    <property type="match status" value="1"/>
</dbReference>
<comment type="caution">
    <text evidence="5">The sequence shown here is derived from an EMBL/GenBank/DDBJ whole genome shotgun (WGS) entry which is preliminary data.</text>
</comment>
<gene>
    <name evidence="5" type="ORF">DFH07DRAFT_863391</name>
</gene>
<dbReference type="Gene3D" id="2.30.30.40">
    <property type="entry name" value="SH3 Domains"/>
    <property type="match status" value="1"/>
</dbReference>
<sequence>MPDEPPSYAASIREGEHLSGSSSKSPLSTSEKSASDPSSTSTASTSRDSAGHSSTRTGLLDIFRKRRHSDHPPVAVRAAVTEDVCMLVQPNNGPVSDRVALLDACAQLCARHKIDLSAILQETSIQGHTALYWAIVNSPWPLHAPFELVGAVLERAAPLKPETITEARQACVSLRNQEVFQFLRMRPEFGALTAEDRFLLGVLVPPEEIDIETMEGSAQPFSVKFKIPFYQKRMLLAREIKLEFIARGRLWQLSFFTPNQPPQKWLKHGQWSGSLRLGENSLSTHVEFGLVFLDASWPATASAAPEHATSATPGVTVYRAKFDFTGDEGEMHLVKDDVVELLEKNDNGWWLVKKDGVQAWAPSNYLELVPVAPKPGHRWVHGSSEKMLRGKNDTTSQGVNMLSWPMFGDDSVYIAPDGSVTGILGVKLGTPKAPTPRTSWPEMIPTKPDDECVVC</sequence>
<evidence type="ECO:0000259" key="4">
    <source>
        <dbReference type="PROSITE" id="PS50002"/>
    </source>
</evidence>
<organism evidence="5 6">
    <name type="scientific">Mycena maculata</name>
    <dbReference type="NCBI Taxonomy" id="230809"/>
    <lineage>
        <taxon>Eukaryota</taxon>
        <taxon>Fungi</taxon>
        <taxon>Dikarya</taxon>
        <taxon>Basidiomycota</taxon>
        <taxon>Agaricomycotina</taxon>
        <taxon>Agaricomycetes</taxon>
        <taxon>Agaricomycetidae</taxon>
        <taxon>Agaricales</taxon>
        <taxon>Marasmiineae</taxon>
        <taxon>Mycenaceae</taxon>
        <taxon>Mycena</taxon>
    </lineage>
</organism>
<reference evidence="5" key="1">
    <citation type="submission" date="2023-03" db="EMBL/GenBank/DDBJ databases">
        <title>Massive genome expansion in bonnet fungi (Mycena s.s.) driven by repeated elements and novel gene families across ecological guilds.</title>
        <authorList>
            <consortium name="Lawrence Berkeley National Laboratory"/>
            <person name="Harder C.B."/>
            <person name="Miyauchi S."/>
            <person name="Viragh M."/>
            <person name="Kuo A."/>
            <person name="Thoen E."/>
            <person name="Andreopoulos B."/>
            <person name="Lu D."/>
            <person name="Skrede I."/>
            <person name="Drula E."/>
            <person name="Henrissat B."/>
            <person name="Morin E."/>
            <person name="Kohler A."/>
            <person name="Barry K."/>
            <person name="LaButti K."/>
            <person name="Morin E."/>
            <person name="Salamov A."/>
            <person name="Lipzen A."/>
            <person name="Mereny Z."/>
            <person name="Hegedus B."/>
            <person name="Baldrian P."/>
            <person name="Stursova M."/>
            <person name="Weitz H."/>
            <person name="Taylor A."/>
            <person name="Grigoriev I.V."/>
            <person name="Nagy L.G."/>
            <person name="Martin F."/>
            <person name="Kauserud H."/>
        </authorList>
    </citation>
    <scope>NUCLEOTIDE SEQUENCE</scope>
    <source>
        <strain evidence="5">CBHHK188m</strain>
    </source>
</reference>
<feature type="region of interest" description="Disordered" evidence="3">
    <location>
        <begin position="1"/>
        <end position="56"/>
    </location>
</feature>
<evidence type="ECO:0000256" key="2">
    <source>
        <dbReference type="PROSITE-ProRule" id="PRU00192"/>
    </source>
</evidence>
<dbReference type="Proteomes" id="UP001215280">
    <property type="component" value="Unassembled WGS sequence"/>
</dbReference>
<dbReference type="SMART" id="SM00326">
    <property type="entry name" value="SH3"/>
    <property type="match status" value="1"/>
</dbReference>
<protein>
    <recommendedName>
        <fullName evidence="4">SH3 domain-containing protein</fullName>
    </recommendedName>
</protein>
<keyword evidence="1 2" id="KW-0728">SH3 domain</keyword>
<name>A0AAD7MFI0_9AGAR</name>